<feature type="transmembrane region" description="Helical" evidence="1">
    <location>
        <begin position="99"/>
        <end position="117"/>
    </location>
</feature>
<organism evidence="2 3">
    <name type="scientific">Hamadaea flava</name>
    <dbReference type="NCBI Taxonomy" id="1742688"/>
    <lineage>
        <taxon>Bacteria</taxon>
        <taxon>Bacillati</taxon>
        <taxon>Actinomycetota</taxon>
        <taxon>Actinomycetes</taxon>
        <taxon>Micromonosporales</taxon>
        <taxon>Micromonosporaceae</taxon>
        <taxon>Hamadaea</taxon>
    </lineage>
</organism>
<evidence type="ECO:0000256" key="1">
    <source>
        <dbReference type="SAM" id="Phobius"/>
    </source>
</evidence>
<keyword evidence="1" id="KW-1133">Transmembrane helix</keyword>
<feature type="transmembrane region" description="Helical" evidence="1">
    <location>
        <begin position="48"/>
        <end position="64"/>
    </location>
</feature>
<keyword evidence="3" id="KW-1185">Reference proteome</keyword>
<dbReference type="Proteomes" id="UP001595816">
    <property type="component" value="Unassembled WGS sequence"/>
</dbReference>
<reference evidence="3" key="1">
    <citation type="journal article" date="2019" name="Int. J. Syst. Evol. Microbiol.">
        <title>The Global Catalogue of Microorganisms (GCM) 10K type strain sequencing project: providing services to taxonomists for standard genome sequencing and annotation.</title>
        <authorList>
            <consortium name="The Broad Institute Genomics Platform"/>
            <consortium name="The Broad Institute Genome Sequencing Center for Infectious Disease"/>
            <person name="Wu L."/>
            <person name="Ma J."/>
        </authorList>
    </citation>
    <scope>NUCLEOTIDE SEQUENCE [LARGE SCALE GENOMIC DNA]</scope>
    <source>
        <strain evidence="3">CGMCC 4.7289</strain>
    </source>
</reference>
<accession>A0ABV8M0F4</accession>
<evidence type="ECO:0000313" key="3">
    <source>
        <dbReference type="Proteomes" id="UP001595816"/>
    </source>
</evidence>
<dbReference type="RefSeq" id="WP_253751387.1">
    <property type="nucleotide sequence ID" value="NZ_JAMZDZ010000001.1"/>
</dbReference>
<keyword evidence="1" id="KW-0472">Membrane</keyword>
<gene>
    <name evidence="2" type="ORF">ACFOZ4_36750</name>
</gene>
<comment type="caution">
    <text evidence="2">The sequence shown here is derived from an EMBL/GenBank/DDBJ whole genome shotgun (WGS) entry which is preliminary data.</text>
</comment>
<protein>
    <submittedName>
        <fullName evidence="2">Uncharacterized protein</fullName>
    </submittedName>
</protein>
<proteinExistence type="predicted"/>
<sequence length="150" mass="16051">MHEAFASTVAQLLPVFALAALVELIAFSRQFGRGLGELRAWSDLPPRLIDLGAIVLGVLIIGWLEFDLVRAEMMCLDALVGRPVPLGAANEVRATVVEALVYLIAFPVVGVVLQLLLRISLRAMSLTRTAPSTLDSDPVALGLLAEDHVA</sequence>
<dbReference type="EMBL" id="JBHSAY010000029">
    <property type="protein sequence ID" value="MFC4136189.1"/>
    <property type="molecule type" value="Genomic_DNA"/>
</dbReference>
<name>A0ABV8M0F4_9ACTN</name>
<evidence type="ECO:0000313" key="2">
    <source>
        <dbReference type="EMBL" id="MFC4136189.1"/>
    </source>
</evidence>
<feature type="transmembrane region" description="Helical" evidence="1">
    <location>
        <begin position="6"/>
        <end position="27"/>
    </location>
</feature>
<keyword evidence="1" id="KW-0812">Transmembrane</keyword>